<dbReference type="RefSeq" id="WP_245972222.1">
    <property type="nucleotide sequence ID" value="NZ_JACHWI010000003.1"/>
</dbReference>
<keyword evidence="1" id="KW-0472">Membrane</keyword>
<name>A0A327ZP59_9ACTN</name>
<gene>
    <name evidence="2" type="ORF">B0I29_102153</name>
</gene>
<organism evidence="2 3">
    <name type="scientific">Actinoplanes lutulentus</name>
    <dbReference type="NCBI Taxonomy" id="1287878"/>
    <lineage>
        <taxon>Bacteria</taxon>
        <taxon>Bacillati</taxon>
        <taxon>Actinomycetota</taxon>
        <taxon>Actinomycetes</taxon>
        <taxon>Micromonosporales</taxon>
        <taxon>Micromonosporaceae</taxon>
        <taxon>Actinoplanes</taxon>
    </lineage>
</organism>
<evidence type="ECO:0000256" key="1">
    <source>
        <dbReference type="SAM" id="Phobius"/>
    </source>
</evidence>
<keyword evidence="1" id="KW-0812">Transmembrane</keyword>
<dbReference type="AlphaFoldDB" id="A0A327ZP59"/>
<keyword evidence="1" id="KW-1133">Transmembrane helix</keyword>
<comment type="caution">
    <text evidence="2">The sequence shown here is derived from an EMBL/GenBank/DDBJ whole genome shotgun (WGS) entry which is preliminary data.</text>
</comment>
<evidence type="ECO:0000313" key="2">
    <source>
        <dbReference type="EMBL" id="RAK42328.1"/>
    </source>
</evidence>
<protein>
    <recommendedName>
        <fullName evidence="4">DUF4367 domain-containing protein</fullName>
    </recommendedName>
</protein>
<evidence type="ECO:0000313" key="3">
    <source>
        <dbReference type="Proteomes" id="UP000249341"/>
    </source>
</evidence>
<dbReference type="EMBL" id="QLMJ01000002">
    <property type="protein sequence ID" value="RAK42328.1"/>
    <property type="molecule type" value="Genomic_DNA"/>
</dbReference>
<sequence>MRDDDELIGELREAGRALRVPQALDQRNAVRARLTAPAPRLRRVRLAAISLVAALIATLTLVAPARAAVVQVVGDLLRVAGISVRAEHPPTDLPVDPSPLPSTVSSDLDEARRVAAFPVMVPVDLGPPEEVLLADPGPDGKPRVVTMTFRGGAVRFDQFDGALDGGFLKTTPDAEWVDLGTGAPLAAWLPEAHPLTYIGRDGVTRTETTRLAGPTLIWSSTRELTYRLEGLRTLDEATALARSVQ</sequence>
<reference evidence="2 3" key="1">
    <citation type="submission" date="2018-06" db="EMBL/GenBank/DDBJ databases">
        <title>Genomic Encyclopedia of Type Strains, Phase III (KMG-III): the genomes of soil and plant-associated and newly described type strains.</title>
        <authorList>
            <person name="Whitman W."/>
        </authorList>
    </citation>
    <scope>NUCLEOTIDE SEQUENCE [LARGE SCALE GENOMIC DNA]</scope>
    <source>
        <strain evidence="2 3">CGMCC 4.7090</strain>
    </source>
</reference>
<feature type="transmembrane region" description="Helical" evidence="1">
    <location>
        <begin position="46"/>
        <end position="65"/>
    </location>
</feature>
<accession>A0A327ZP59</accession>
<dbReference type="Proteomes" id="UP000249341">
    <property type="component" value="Unassembled WGS sequence"/>
</dbReference>
<evidence type="ECO:0008006" key="4">
    <source>
        <dbReference type="Google" id="ProtNLM"/>
    </source>
</evidence>
<keyword evidence="3" id="KW-1185">Reference proteome</keyword>
<proteinExistence type="predicted"/>